<evidence type="ECO:0000256" key="1">
    <source>
        <dbReference type="ARBA" id="ARBA00022679"/>
    </source>
</evidence>
<dbReference type="PANTHER" id="PTHR43667:SF2">
    <property type="entry name" value="FATTY ACID C-METHYL TRANSFERASE"/>
    <property type="match status" value="1"/>
</dbReference>
<dbReference type="InterPro" id="IPR050723">
    <property type="entry name" value="CFA/CMAS"/>
</dbReference>
<proteinExistence type="predicted"/>
<dbReference type="EMBL" id="JACAQD010000011">
    <property type="protein sequence ID" value="NWC32590.1"/>
    <property type="molecule type" value="Genomic_DNA"/>
</dbReference>
<evidence type="ECO:0000313" key="4">
    <source>
        <dbReference type="Proteomes" id="UP000520592"/>
    </source>
</evidence>
<name>A0A7Y7YA52_9PSED</name>
<dbReference type="PANTHER" id="PTHR43667">
    <property type="entry name" value="CYCLOPROPANE-FATTY-ACYL-PHOSPHOLIPID SYNTHASE"/>
    <property type="match status" value="1"/>
</dbReference>
<keyword evidence="3" id="KW-0489">Methyltransferase</keyword>
<dbReference type="InterPro" id="IPR020803">
    <property type="entry name" value="MeTfrase_dom"/>
</dbReference>
<sequence length="330" mass="38027">MNTQIGKDAIKDEAFLPYRIIQGSSIDSYQEKVVYTYGDNPEDWRKAIGDYMLFQFGIYDDPRSTPPISLDESGIRYFERQLKLAGLEEPNRPPMNRILDIGCGWGYILKYLAERFPECQCLDGVNVSRRQLDYCAKFHFEQGLSDRINLYLCNAKDIDLLPNPMDYYDLVIIRGVISHFPNDLYESVIGKLKPKLREGGLVIISDNLYNTEPHHYESDITDDVDRLACKHRKSPGYFRNVLEQAGLSTHDMRVLPSNIDVARWLMDSKKNIENKALFPHGVSGALEELRILAENWSVALIKNKVSTYSIIAKKPFSRETDKNIQTHKEH</sequence>
<dbReference type="SMART" id="SM00828">
    <property type="entry name" value="PKS_MT"/>
    <property type="match status" value="1"/>
</dbReference>
<evidence type="ECO:0000313" key="3">
    <source>
        <dbReference type="EMBL" id="NWC32590.1"/>
    </source>
</evidence>
<dbReference type="Proteomes" id="UP000520592">
    <property type="component" value="Unassembled WGS sequence"/>
</dbReference>
<dbReference type="Gene3D" id="3.40.50.150">
    <property type="entry name" value="Vaccinia Virus protein VP39"/>
    <property type="match status" value="1"/>
</dbReference>
<dbReference type="Pfam" id="PF13649">
    <property type="entry name" value="Methyltransf_25"/>
    <property type="match status" value="1"/>
</dbReference>
<feature type="domain" description="Polyketide synthase-like methyltransferase" evidence="2">
    <location>
        <begin position="62"/>
        <end position="326"/>
    </location>
</feature>
<organism evidence="3 4">
    <name type="scientific">Pseudomonas gingeri</name>
    <dbReference type="NCBI Taxonomy" id="117681"/>
    <lineage>
        <taxon>Bacteria</taxon>
        <taxon>Pseudomonadati</taxon>
        <taxon>Pseudomonadota</taxon>
        <taxon>Gammaproteobacteria</taxon>
        <taxon>Pseudomonadales</taxon>
        <taxon>Pseudomonadaceae</taxon>
        <taxon>Pseudomonas</taxon>
    </lineage>
</organism>
<dbReference type="GO" id="GO:0008168">
    <property type="term" value="F:methyltransferase activity"/>
    <property type="evidence" value="ECO:0007669"/>
    <property type="project" value="UniProtKB-KW"/>
</dbReference>
<gene>
    <name evidence="3" type="ORF">HX876_09315</name>
</gene>
<evidence type="ECO:0000259" key="2">
    <source>
        <dbReference type="SMART" id="SM00828"/>
    </source>
</evidence>
<reference evidence="3 4" key="1">
    <citation type="submission" date="2020-04" db="EMBL/GenBank/DDBJ databases">
        <title>Molecular characterization of pseudomonads from Agaricus bisporus reveal novel blotch 2 pathogens in Western Europe.</title>
        <authorList>
            <person name="Taparia T."/>
            <person name="Krijger M."/>
            <person name="Haynes E."/>
            <person name="Elpinstone J.G."/>
            <person name="Noble R."/>
            <person name="Van Der Wolf J."/>
        </authorList>
    </citation>
    <scope>NUCLEOTIDE SEQUENCE [LARGE SCALE GENOMIC DNA]</scope>
    <source>
        <strain evidence="3 4">IPO3737</strain>
    </source>
</reference>
<dbReference type="RefSeq" id="WP_177057042.1">
    <property type="nucleotide sequence ID" value="NZ_JACAPS010000011.1"/>
</dbReference>
<dbReference type="InterPro" id="IPR029063">
    <property type="entry name" value="SAM-dependent_MTases_sf"/>
</dbReference>
<protein>
    <submittedName>
        <fullName evidence="3">Class I SAM-dependent methyltransferase</fullName>
    </submittedName>
</protein>
<accession>A0A7Y7YA52</accession>
<dbReference type="CDD" id="cd02440">
    <property type="entry name" value="AdoMet_MTases"/>
    <property type="match status" value="1"/>
</dbReference>
<dbReference type="SUPFAM" id="SSF53335">
    <property type="entry name" value="S-adenosyl-L-methionine-dependent methyltransferases"/>
    <property type="match status" value="1"/>
</dbReference>
<dbReference type="InterPro" id="IPR041698">
    <property type="entry name" value="Methyltransf_25"/>
</dbReference>
<comment type="caution">
    <text evidence="3">The sequence shown here is derived from an EMBL/GenBank/DDBJ whole genome shotgun (WGS) entry which is preliminary data.</text>
</comment>
<keyword evidence="1 3" id="KW-0808">Transferase</keyword>
<dbReference type="AlphaFoldDB" id="A0A7Y7YA52"/>
<dbReference type="GO" id="GO:0032259">
    <property type="term" value="P:methylation"/>
    <property type="evidence" value="ECO:0007669"/>
    <property type="project" value="UniProtKB-KW"/>
</dbReference>